<name>A0A4Y1ZFT8_9BACL</name>
<reference evidence="1 2" key="1">
    <citation type="submission" date="2017-11" db="EMBL/GenBank/DDBJ databases">
        <title>Draft Genome Sequence of Sporolactobacillus inulinus NBRC 111894 Isolated from Koso, a Japanese Sugar-Vegetable Fermented Beverage.</title>
        <authorList>
            <person name="Chiou T.Y."/>
            <person name="Oshima K."/>
            <person name="Suda W."/>
            <person name="Hattori M."/>
            <person name="Takahashi T."/>
        </authorList>
    </citation>
    <scope>NUCLEOTIDE SEQUENCE [LARGE SCALE GENOMIC DNA]</scope>
    <source>
        <strain evidence="1 2">NBRC111894</strain>
    </source>
</reference>
<gene>
    <name evidence="1" type="ORF">NBRC111894_3519</name>
</gene>
<evidence type="ECO:0000313" key="2">
    <source>
        <dbReference type="Proteomes" id="UP000319716"/>
    </source>
</evidence>
<proteinExistence type="predicted"/>
<sequence length="119" mass="13539">MSDKEQALAFSDFEALSCGNDNGGFGFAAFSTLKDLEATINQSEKLPNTAMIRAHVIVWLLYFGIRPTKISRFVHDFNPKDYQVANSKREIKDFFVQYSQTDKCHWNSDEGFLNPCCLS</sequence>
<accession>A0A4Y1ZFT8</accession>
<dbReference type="AlphaFoldDB" id="A0A4Y1ZFT8"/>
<protein>
    <submittedName>
        <fullName evidence="1">Uncharacterized protein</fullName>
    </submittedName>
</protein>
<evidence type="ECO:0000313" key="1">
    <source>
        <dbReference type="EMBL" id="GAY77965.1"/>
    </source>
</evidence>
<dbReference type="EMBL" id="BEXB01000036">
    <property type="protein sequence ID" value="GAY77965.1"/>
    <property type="molecule type" value="Genomic_DNA"/>
</dbReference>
<organism evidence="1 2">
    <name type="scientific">Sporolactobacillus inulinus</name>
    <dbReference type="NCBI Taxonomy" id="2078"/>
    <lineage>
        <taxon>Bacteria</taxon>
        <taxon>Bacillati</taxon>
        <taxon>Bacillota</taxon>
        <taxon>Bacilli</taxon>
        <taxon>Bacillales</taxon>
        <taxon>Sporolactobacillaceae</taxon>
        <taxon>Sporolactobacillus</taxon>
    </lineage>
</organism>
<dbReference type="Proteomes" id="UP000319716">
    <property type="component" value="Unassembled WGS sequence"/>
</dbReference>
<dbReference type="RefSeq" id="WP_262393170.1">
    <property type="nucleotide sequence ID" value="NZ_BEXB01000036.1"/>
</dbReference>
<comment type="caution">
    <text evidence="1">The sequence shown here is derived from an EMBL/GenBank/DDBJ whole genome shotgun (WGS) entry which is preliminary data.</text>
</comment>